<dbReference type="SUPFAM" id="SSF47616">
    <property type="entry name" value="GST C-terminal domain-like"/>
    <property type="match status" value="1"/>
</dbReference>
<organism evidence="4 5">
    <name type="scientific">Oecophyllibacter saccharovorans</name>
    <dbReference type="NCBI Taxonomy" id="2558360"/>
    <lineage>
        <taxon>Bacteria</taxon>
        <taxon>Pseudomonadati</taxon>
        <taxon>Pseudomonadota</taxon>
        <taxon>Alphaproteobacteria</taxon>
        <taxon>Acetobacterales</taxon>
        <taxon>Acetobacteraceae</taxon>
        <taxon>Oecophyllibacter</taxon>
    </lineage>
</organism>
<dbReference type="CDD" id="cd00299">
    <property type="entry name" value="GST_C_family"/>
    <property type="match status" value="1"/>
</dbReference>
<dbReference type="Pfam" id="PF00043">
    <property type="entry name" value="GST_C"/>
    <property type="match status" value="1"/>
</dbReference>
<dbReference type="InterPro" id="IPR040079">
    <property type="entry name" value="Glutathione_S-Trfase"/>
</dbReference>
<dbReference type="Pfam" id="PF13417">
    <property type="entry name" value="GST_N_3"/>
    <property type="match status" value="1"/>
</dbReference>
<dbReference type="PROSITE" id="PS50404">
    <property type="entry name" value="GST_NTER"/>
    <property type="match status" value="1"/>
</dbReference>
<dbReference type="SUPFAM" id="SSF52833">
    <property type="entry name" value="Thioredoxin-like"/>
    <property type="match status" value="1"/>
</dbReference>
<gene>
    <name evidence="4" type="ORF">E3202_03340</name>
</gene>
<evidence type="ECO:0000259" key="3">
    <source>
        <dbReference type="PROSITE" id="PS50405"/>
    </source>
</evidence>
<dbReference type="SFLD" id="SFLDS00019">
    <property type="entry name" value="Glutathione_Transferase_(cytos"/>
    <property type="match status" value="1"/>
</dbReference>
<dbReference type="InterPro" id="IPR004045">
    <property type="entry name" value="Glutathione_S-Trfase_N"/>
</dbReference>
<reference evidence="4 5" key="1">
    <citation type="submission" date="2019-03" db="EMBL/GenBank/DDBJ databases">
        <title>The complete genome sequence of Neokomagataea sp. Jb2 NBRC113641.</title>
        <authorList>
            <person name="Chua K.-O."/>
            <person name="Chan K.-G."/>
            <person name="See-Too W.-S."/>
        </authorList>
    </citation>
    <scope>NUCLEOTIDE SEQUENCE [LARGE SCALE GENOMIC DNA]</scope>
    <source>
        <strain evidence="4 5">Jb2</strain>
    </source>
</reference>
<feature type="domain" description="GST C-terminal" evidence="3">
    <location>
        <begin position="84"/>
        <end position="217"/>
    </location>
</feature>
<sequence>MRILHHLPLSPQSRLARLMLGEKRLPCELAVEKIWEPSEEFRRLNPAGEVPVLVEDSGMVVPGARVICEYLEDVYPEPPLLGRNVAERVEVRRLLDWFDGLFQQEVTVNLLGEKVMKRHFGLGHPTGSVLRTGYKNLRYHLDYIGYLAETRTWLAGPSLSAADFAAAAHLSALDFLGDVAWATAPAVRDWYSRVKSRPCFRTLLNDKVSGLQPPPHYSDLDF</sequence>
<dbReference type="PROSITE" id="PS50405">
    <property type="entry name" value="GST_CTER"/>
    <property type="match status" value="1"/>
</dbReference>
<proteinExistence type="predicted"/>
<dbReference type="EMBL" id="SORZ01000001">
    <property type="protein sequence ID" value="TPW35964.1"/>
    <property type="molecule type" value="Genomic_DNA"/>
</dbReference>
<dbReference type="InterPro" id="IPR010987">
    <property type="entry name" value="Glutathione-S-Trfase_C-like"/>
</dbReference>
<dbReference type="RefSeq" id="WP_141450945.1">
    <property type="nucleotide sequence ID" value="NZ_CP038143.1"/>
</dbReference>
<dbReference type="CDD" id="cd00570">
    <property type="entry name" value="GST_N_family"/>
    <property type="match status" value="1"/>
</dbReference>
<dbReference type="Gene3D" id="3.40.30.10">
    <property type="entry name" value="Glutaredoxin"/>
    <property type="match status" value="1"/>
</dbReference>
<dbReference type="Gene3D" id="1.20.1050.10">
    <property type="match status" value="1"/>
</dbReference>
<accession>A0A506URJ1</accession>
<evidence type="ECO:0000256" key="1">
    <source>
        <dbReference type="ARBA" id="ARBA00011738"/>
    </source>
</evidence>
<comment type="subunit">
    <text evidence="1">Homodimer.</text>
</comment>
<dbReference type="GO" id="GO:0004364">
    <property type="term" value="F:glutathione transferase activity"/>
    <property type="evidence" value="ECO:0007669"/>
    <property type="project" value="TreeGrafter"/>
</dbReference>
<dbReference type="AlphaFoldDB" id="A0A506URJ1"/>
<dbReference type="InterPro" id="IPR036282">
    <property type="entry name" value="Glutathione-S-Trfase_C_sf"/>
</dbReference>
<keyword evidence="4" id="KW-0808">Transferase</keyword>
<dbReference type="GO" id="GO:0006749">
    <property type="term" value="P:glutathione metabolic process"/>
    <property type="evidence" value="ECO:0007669"/>
    <property type="project" value="TreeGrafter"/>
</dbReference>
<evidence type="ECO:0000313" key="5">
    <source>
        <dbReference type="Proteomes" id="UP000315037"/>
    </source>
</evidence>
<protein>
    <submittedName>
        <fullName evidence="4">Glutathione S-transferase family protein</fullName>
    </submittedName>
</protein>
<dbReference type="InterPro" id="IPR036249">
    <property type="entry name" value="Thioredoxin-like_sf"/>
</dbReference>
<dbReference type="SFLD" id="SFLDG00358">
    <property type="entry name" value="Main_(cytGST)"/>
    <property type="match status" value="1"/>
</dbReference>
<name>A0A506URJ1_9PROT</name>
<evidence type="ECO:0000313" key="4">
    <source>
        <dbReference type="EMBL" id="TPW35964.1"/>
    </source>
</evidence>
<keyword evidence="5" id="KW-1185">Reference proteome</keyword>
<dbReference type="InterPro" id="IPR004046">
    <property type="entry name" value="GST_C"/>
</dbReference>
<dbReference type="OrthoDB" id="9794721at2"/>
<comment type="caution">
    <text evidence="4">The sequence shown here is derived from an EMBL/GenBank/DDBJ whole genome shotgun (WGS) entry which is preliminary data.</text>
</comment>
<dbReference type="PANTHER" id="PTHR43969:SF9">
    <property type="entry name" value="GLUTATHIONE S TRANSFERASE D10, ISOFORM A-RELATED"/>
    <property type="match status" value="1"/>
</dbReference>
<evidence type="ECO:0000259" key="2">
    <source>
        <dbReference type="PROSITE" id="PS50404"/>
    </source>
</evidence>
<feature type="domain" description="GST N-terminal" evidence="2">
    <location>
        <begin position="1"/>
        <end position="79"/>
    </location>
</feature>
<dbReference type="Proteomes" id="UP000315037">
    <property type="component" value="Unassembled WGS sequence"/>
</dbReference>
<dbReference type="PANTHER" id="PTHR43969">
    <property type="entry name" value="GLUTATHIONE S TRANSFERASE D10, ISOFORM A-RELATED"/>
    <property type="match status" value="1"/>
</dbReference>